<comment type="caution">
    <text evidence="3">The sequence shown here is derived from an EMBL/GenBank/DDBJ whole genome shotgun (WGS) entry which is preliminary data.</text>
</comment>
<feature type="transmembrane region" description="Helical" evidence="2">
    <location>
        <begin position="170"/>
        <end position="189"/>
    </location>
</feature>
<gene>
    <name evidence="3" type="primary">PROSC</name>
    <name evidence="3" type="ORF">SNAT2548_LOCUS12712</name>
</gene>
<keyword evidence="4" id="KW-1185">Reference proteome</keyword>
<dbReference type="EMBL" id="CAJNDS010001236">
    <property type="protein sequence ID" value="CAE7253126.1"/>
    <property type="molecule type" value="Genomic_DNA"/>
</dbReference>
<organism evidence="3 4">
    <name type="scientific">Symbiodinium natans</name>
    <dbReference type="NCBI Taxonomy" id="878477"/>
    <lineage>
        <taxon>Eukaryota</taxon>
        <taxon>Sar</taxon>
        <taxon>Alveolata</taxon>
        <taxon>Dinophyceae</taxon>
        <taxon>Suessiales</taxon>
        <taxon>Symbiodiniaceae</taxon>
        <taxon>Symbiodinium</taxon>
    </lineage>
</organism>
<dbReference type="Proteomes" id="UP000604046">
    <property type="component" value="Unassembled WGS sequence"/>
</dbReference>
<feature type="transmembrane region" description="Helical" evidence="2">
    <location>
        <begin position="37"/>
        <end position="60"/>
    </location>
</feature>
<evidence type="ECO:0000256" key="2">
    <source>
        <dbReference type="SAM" id="Phobius"/>
    </source>
</evidence>
<sequence length="1493" mass="164174">MELMVTSVLVTNIFQFGWWRCKQRSGELTHWQRWDAAYYLGAAVPMNIGMPLAVVLIYIGEWGYPGSKMWHSGSWMPNTVHGVTLYIFKWLGVIFMTIGVLKATQLHTKIMKKRLCSDQSFEFNRSRGGTCMVAGSVTSAGSSIRVEVAVGPASAEAEADRTTAPLSGQWWRLPGTCGILLCGIAWWVATLPERVPALPVRGGSAPLEWAAQNWTLGSKIWCSPQARVYRTPADLASVERSCQNLSKMPWRLLGVRRAASLELAEGGHPEWLLLRGGSREVAVMPVLRREGGLLLAMAVEALTEQERADQKMEGLTDDLGPTKIVAVDGLPEDEEEEPGDVAMVLVDWPQSLYKFLRTAGGAEPAWPEATIWPQYEDNPVCHINTDQLGLLAREWVQTQESALSESYATAVEPSPAPVRSTGQKDTLQQLLQTVTALQADLADLKAGRDLGAAPSGALSSGQPSGALAKAQALVGPPPRSAALPRPAVGAPLLDCGVPAAAGTGLRVEDVEEEAEEPTTDSLLRTALVSLLSQQSKKKKSKAPGLPLQAMSDSEGEEESDPLRKLTGARGTMLAEKLRMAMEADPRAYIASIETNAAHLLGEQQATGSTMERYAKEQLPLGSERSLGYMTWAIARCLTLLKAGESDKCHLLLLLLMAAVEQYKLDSNWVAAWRITQLTQPPFAEWKSREFALPQLRQDHAHSRLIGIEDGPIVPIHAVEAEAEAVKSSVSQRGVLRTPPAELLPCPVPYAWVQRAEKRGSRCPPTGCRGELSAEQHKMVDPSHACNLFCLAKSDGELRQIIDRRNFYHAFKVTEGRALSTPVGPSWRADDFRGSQALTRLKCRRPEVNLASGTRVYACFSGLSMGDKWAPAIAQVSHERLLQQAGALQPDEHIKLGFPLPRAPAGHYSGVCIDDKVSLQIFPCIVPIGASPKDKPARDAEACSQADAAYEAAGDSGLLSMDCTKLAALVLVTAQGRHQRLEGAMSTKAAAYPPQLCVEFARISVELANTRMPSETPGDPCMAEHPRKHEHGLGDHRISQRFVSHLWSTHLAEALPWKVIRAYRFKRPNHINVLESHAHMTLMRVAPMDCRLVVCQDSMVTLGANAKGRSSSLALNNIMRRSLAYQLAKNLYPVGVHCPTWALRADDPSRSRVIRPPRSLVPAWFFALRRGNLAEAQDELDRASDTARSLGRWLLFASAALLASSGNYRTVGAWAKTSQCPTEPSRAREGRSLLLQFQQWLEEQNPEGMPLAELAAQQPIQLSLQLEEYGKHLYESGGTKRTFAETINCVVQRYPFLRAMMAGPWRLLTTWETLWPGKVHPPMPLPLLKSLVSTSLAWNWPRFAALLLIGFYALLRPCEFLALKVSDFLTAADTGCSEAFFIKLMLVKSRTRGARMQSVRLDVPFVVQYLQRLFAVMEPSEKIWCFSTSLFRTSLQKILREELGCINVMEAVAPACRTKVYALANLCEAACTEYRMEADLSSQVHRLLCACSAP</sequence>
<evidence type="ECO:0000256" key="1">
    <source>
        <dbReference type="SAM" id="MobiDB-lite"/>
    </source>
</evidence>
<protein>
    <submittedName>
        <fullName evidence="3">PROSC protein</fullName>
    </submittedName>
</protein>
<keyword evidence="2" id="KW-0812">Transmembrane</keyword>
<accession>A0A812LWG1</accession>
<keyword evidence="2" id="KW-1133">Transmembrane helix</keyword>
<feature type="transmembrane region" description="Helical" evidence="2">
    <location>
        <begin position="80"/>
        <end position="104"/>
    </location>
</feature>
<proteinExistence type="predicted"/>
<evidence type="ECO:0000313" key="3">
    <source>
        <dbReference type="EMBL" id="CAE7253126.1"/>
    </source>
</evidence>
<name>A0A812LWG1_9DINO</name>
<keyword evidence="2" id="KW-0472">Membrane</keyword>
<evidence type="ECO:0000313" key="4">
    <source>
        <dbReference type="Proteomes" id="UP000604046"/>
    </source>
</evidence>
<feature type="region of interest" description="Disordered" evidence="1">
    <location>
        <begin position="533"/>
        <end position="562"/>
    </location>
</feature>
<reference evidence="3" key="1">
    <citation type="submission" date="2021-02" db="EMBL/GenBank/DDBJ databases">
        <authorList>
            <person name="Dougan E. K."/>
            <person name="Rhodes N."/>
            <person name="Thang M."/>
            <person name="Chan C."/>
        </authorList>
    </citation>
    <scope>NUCLEOTIDE SEQUENCE</scope>
</reference>